<name>A0ABZ1HSJ2_STRPH</name>
<gene>
    <name evidence="2" type="ORF">OHB35_46540</name>
</gene>
<proteinExistence type="predicted"/>
<keyword evidence="3" id="KW-1185">Reference proteome</keyword>
<reference evidence="2 3" key="1">
    <citation type="submission" date="2022-10" db="EMBL/GenBank/DDBJ databases">
        <title>The complete genomes of actinobacterial strains from the NBC collection.</title>
        <authorList>
            <person name="Joergensen T.S."/>
            <person name="Alvarez Arevalo M."/>
            <person name="Sterndorff E.B."/>
            <person name="Faurdal D."/>
            <person name="Vuksanovic O."/>
            <person name="Mourched A.-S."/>
            <person name="Charusanti P."/>
            <person name="Shaw S."/>
            <person name="Blin K."/>
            <person name="Weber T."/>
        </authorList>
    </citation>
    <scope>NUCLEOTIDE SEQUENCE [LARGE SCALE GENOMIC DNA]</scope>
    <source>
        <strain evidence="2 3">NBC 01752</strain>
    </source>
</reference>
<dbReference type="InterPro" id="IPR049311">
    <property type="entry name" value="GIY_YIG_cat"/>
</dbReference>
<dbReference type="EMBL" id="CP109135">
    <property type="protein sequence ID" value="WSD20104.1"/>
    <property type="molecule type" value="Genomic_DNA"/>
</dbReference>
<evidence type="ECO:0000313" key="3">
    <source>
        <dbReference type="Proteomes" id="UP001340816"/>
    </source>
</evidence>
<protein>
    <submittedName>
        <fullName evidence="2">GIY-YIG nuclease family protein</fullName>
    </submittedName>
</protein>
<dbReference type="Pfam" id="PF20815">
    <property type="entry name" value="GIY_YIG_2"/>
    <property type="match status" value="1"/>
</dbReference>
<accession>A0ABZ1HSJ2</accession>
<feature type="domain" description="GIY-YIG catalytic" evidence="1">
    <location>
        <begin position="49"/>
        <end position="185"/>
    </location>
</feature>
<organism evidence="2 3">
    <name type="scientific">Streptomyces phaeochromogenes</name>
    <dbReference type="NCBI Taxonomy" id="1923"/>
    <lineage>
        <taxon>Bacteria</taxon>
        <taxon>Bacillati</taxon>
        <taxon>Actinomycetota</taxon>
        <taxon>Actinomycetes</taxon>
        <taxon>Kitasatosporales</taxon>
        <taxon>Streptomycetaceae</taxon>
        <taxon>Streptomyces</taxon>
        <taxon>Streptomyces phaeochromogenes group</taxon>
    </lineage>
</organism>
<dbReference type="Proteomes" id="UP001340816">
    <property type="component" value="Chromosome"/>
</dbReference>
<dbReference type="RefSeq" id="WP_326761947.1">
    <property type="nucleotide sequence ID" value="NZ_CP109135.1"/>
</dbReference>
<evidence type="ECO:0000259" key="1">
    <source>
        <dbReference type="Pfam" id="PF20815"/>
    </source>
</evidence>
<sequence>MLDDAPDDVLGATPGDALGDAALRQVTADLLATPRALDAATTALPRTAGLYAWWAPPSVLPTFSGPANSGDSERRLLYLGKATRLRTRITGNHLRHSGGSTLRRTLAGLLMPTEGYRTTWTDRVILIPGDERRLTEWMHRHLTLTWAEHPDPVPLETALISSLCPPLNLDGAAHGPARDRVQEARNTYYASAGPRPAKAQA</sequence>
<evidence type="ECO:0000313" key="2">
    <source>
        <dbReference type="EMBL" id="WSD20104.1"/>
    </source>
</evidence>